<dbReference type="Pfam" id="PF00582">
    <property type="entry name" value="Usp"/>
    <property type="match status" value="1"/>
</dbReference>
<gene>
    <name evidence="3" type="ORF">E1163_28300</name>
</gene>
<sequence length="287" mass="32233">MKKILIPSDLSTISENALRLAVDMSGTHNPEIYLINFTKHPLGESFTATGEIDKKYADEENVYTISLVQKYHKQLGQLATKYGTDTLPIHYQVYDADLKKGVTSFVKENNIDLIIMGTSGEESADEFFTGNHTEQVIEVATCPVISVRENYKRGDFSKIVLGLSTERDSKDNFLKAANFLNDIATSLNAGIEIVNIIDPDKNNKAEREKELREFAMKFGLKNHTVNLVSHTDKERGLINFARESNAGFLAVFTHAEDGFFRIFRSSFSEDLSMNSEVPVITINLHNI</sequence>
<dbReference type="InterPro" id="IPR006015">
    <property type="entry name" value="Universal_stress_UspA"/>
</dbReference>
<keyword evidence="4" id="KW-1185">Reference proteome</keyword>
<dbReference type="PRINTS" id="PR01438">
    <property type="entry name" value="UNVRSLSTRESS"/>
</dbReference>
<evidence type="ECO:0000313" key="3">
    <source>
        <dbReference type="EMBL" id="MTI28895.1"/>
    </source>
</evidence>
<comment type="similarity">
    <text evidence="1">Belongs to the universal stress protein A family.</text>
</comment>
<feature type="domain" description="UspA" evidence="2">
    <location>
        <begin position="1"/>
        <end position="148"/>
    </location>
</feature>
<organism evidence="3 4">
    <name type="scientific">Fulvivirga kasyanovii</name>
    <dbReference type="NCBI Taxonomy" id="396812"/>
    <lineage>
        <taxon>Bacteria</taxon>
        <taxon>Pseudomonadati</taxon>
        <taxon>Bacteroidota</taxon>
        <taxon>Cytophagia</taxon>
        <taxon>Cytophagales</taxon>
        <taxon>Fulvivirgaceae</taxon>
        <taxon>Fulvivirga</taxon>
    </lineage>
</organism>
<dbReference type="Gene3D" id="3.40.50.620">
    <property type="entry name" value="HUPs"/>
    <property type="match status" value="2"/>
</dbReference>
<dbReference type="EMBL" id="SMLW01000675">
    <property type="protein sequence ID" value="MTI28895.1"/>
    <property type="molecule type" value="Genomic_DNA"/>
</dbReference>
<dbReference type="CDD" id="cd00293">
    <property type="entry name" value="USP-like"/>
    <property type="match status" value="1"/>
</dbReference>
<reference evidence="3 4" key="1">
    <citation type="submission" date="2019-02" db="EMBL/GenBank/DDBJ databases">
        <authorList>
            <person name="Goldberg S.R."/>
            <person name="Haltli B.A."/>
            <person name="Correa H."/>
            <person name="Russell K.G."/>
        </authorList>
    </citation>
    <scope>NUCLEOTIDE SEQUENCE [LARGE SCALE GENOMIC DNA]</scope>
    <source>
        <strain evidence="3 4">JCM 16186</strain>
    </source>
</reference>
<dbReference type="PANTHER" id="PTHR46268">
    <property type="entry name" value="STRESS RESPONSE PROTEIN NHAX"/>
    <property type="match status" value="1"/>
</dbReference>
<dbReference type="Proteomes" id="UP000798808">
    <property type="component" value="Unassembled WGS sequence"/>
</dbReference>
<name>A0ABW9S0E1_9BACT</name>
<dbReference type="SUPFAM" id="SSF52402">
    <property type="entry name" value="Adenine nucleotide alpha hydrolases-like"/>
    <property type="match status" value="2"/>
</dbReference>
<dbReference type="PANTHER" id="PTHR46268:SF6">
    <property type="entry name" value="UNIVERSAL STRESS PROTEIN UP12"/>
    <property type="match status" value="1"/>
</dbReference>
<dbReference type="InterPro" id="IPR014729">
    <property type="entry name" value="Rossmann-like_a/b/a_fold"/>
</dbReference>
<proteinExistence type="inferred from homology"/>
<dbReference type="InterPro" id="IPR006016">
    <property type="entry name" value="UspA"/>
</dbReference>
<protein>
    <submittedName>
        <fullName evidence="3">Universal stress protein</fullName>
    </submittedName>
</protein>
<dbReference type="RefSeq" id="WP_155176861.1">
    <property type="nucleotide sequence ID" value="NZ_BAAAFL010000008.1"/>
</dbReference>
<evidence type="ECO:0000256" key="1">
    <source>
        <dbReference type="ARBA" id="ARBA00008791"/>
    </source>
</evidence>
<accession>A0ABW9S0E1</accession>
<comment type="caution">
    <text evidence="3">The sequence shown here is derived from an EMBL/GenBank/DDBJ whole genome shotgun (WGS) entry which is preliminary data.</text>
</comment>
<evidence type="ECO:0000259" key="2">
    <source>
        <dbReference type="Pfam" id="PF00582"/>
    </source>
</evidence>
<evidence type="ECO:0000313" key="4">
    <source>
        <dbReference type="Proteomes" id="UP000798808"/>
    </source>
</evidence>